<evidence type="ECO:0000313" key="3">
    <source>
        <dbReference type="RefSeq" id="XP_022236725.1"/>
    </source>
</evidence>
<name>A0ABM1RZC0_LIMPO</name>
<keyword evidence="2" id="KW-1185">Reference proteome</keyword>
<dbReference type="GeneID" id="106477437"/>
<feature type="compositionally biased region" description="Basic residues" evidence="1">
    <location>
        <begin position="26"/>
        <end position="37"/>
    </location>
</feature>
<reference evidence="3" key="1">
    <citation type="submission" date="2025-08" db="UniProtKB">
        <authorList>
            <consortium name="RefSeq"/>
        </authorList>
    </citation>
    <scope>IDENTIFICATION</scope>
    <source>
        <tissue evidence="3">Muscle</tissue>
    </source>
</reference>
<evidence type="ECO:0000313" key="2">
    <source>
        <dbReference type="Proteomes" id="UP000694941"/>
    </source>
</evidence>
<dbReference type="Proteomes" id="UP000694941">
    <property type="component" value="Unplaced"/>
</dbReference>
<feature type="compositionally biased region" description="Polar residues" evidence="1">
    <location>
        <begin position="85"/>
        <end position="119"/>
    </location>
</feature>
<feature type="compositionally biased region" description="Polar residues" evidence="1">
    <location>
        <begin position="62"/>
        <end position="72"/>
    </location>
</feature>
<accession>A0ABM1RZC0</accession>
<feature type="non-terminal residue" evidence="3">
    <location>
        <position position="1"/>
    </location>
</feature>
<feature type="compositionally biased region" description="Low complexity" evidence="1">
    <location>
        <begin position="45"/>
        <end position="59"/>
    </location>
</feature>
<protein>
    <submittedName>
        <fullName evidence="3">Uncharacterized protein LOC106477437</fullName>
    </submittedName>
</protein>
<sequence length="149" mass="16373">QEIQDLKQKLQKQAGRTGITRNLTPHTHKASLQHHGKSTSESQAKTTTLKQGKTLTTRKPIGNQTLSSQTKTLVKPVDKPKKFTVKNSSNIPTCNPPSQLTNNKTAQSVQNKPSPRSSKTFVVIKAQKTASLPNSACSTNSEIKLFREK</sequence>
<feature type="region of interest" description="Disordered" evidence="1">
    <location>
        <begin position="1"/>
        <end position="119"/>
    </location>
</feature>
<dbReference type="RefSeq" id="XP_022236725.1">
    <property type="nucleotide sequence ID" value="XM_022381017.1"/>
</dbReference>
<gene>
    <name evidence="3" type="primary">LOC106477437</name>
</gene>
<proteinExistence type="predicted"/>
<organism evidence="2 3">
    <name type="scientific">Limulus polyphemus</name>
    <name type="common">Atlantic horseshoe crab</name>
    <dbReference type="NCBI Taxonomy" id="6850"/>
    <lineage>
        <taxon>Eukaryota</taxon>
        <taxon>Metazoa</taxon>
        <taxon>Ecdysozoa</taxon>
        <taxon>Arthropoda</taxon>
        <taxon>Chelicerata</taxon>
        <taxon>Merostomata</taxon>
        <taxon>Xiphosura</taxon>
        <taxon>Limulidae</taxon>
        <taxon>Limulus</taxon>
    </lineage>
</organism>
<evidence type="ECO:0000256" key="1">
    <source>
        <dbReference type="SAM" id="MobiDB-lite"/>
    </source>
</evidence>